<comment type="caution">
    <text evidence="2">The sequence shown here is derived from an EMBL/GenBank/DDBJ whole genome shotgun (WGS) entry which is preliminary data.</text>
</comment>
<accession>A0ABU2LM19</accession>
<keyword evidence="3" id="KW-1185">Reference proteome</keyword>
<dbReference type="RefSeq" id="WP_311597419.1">
    <property type="nucleotide sequence ID" value="NZ_JAVREM010000007.1"/>
</dbReference>
<reference evidence="3" key="1">
    <citation type="submission" date="2023-07" db="EMBL/GenBank/DDBJ databases">
        <title>30 novel species of actinomycetes from the DSMZ collection.</title>
        <authorList>
            <person name="Nouioui I."/>
        </authorList>
    </citation>
    <scope>NUCLEOTIDE SEQUENCE [LARGE SCALE GENOMIC DNA]</scope>
    <source>
        <strain evidence="3">DSM 44918</strain>
    </source>
</reference>
<protein>
    <submittedName>
        <fullName evidence="2">DUF397 domain-containing protein</fullName>
    </submittedName>
</protein>
<proteinExistence type="predicted"/>
<dbReference type="InterPro" id="IPR007278">
    <property type="entry name" value="DUF397"/>
</dbReference>
<sequence>MRLPSPDLSGVTWRKSSYSDGGANNCVEVADGLPSVVPVRDSKAVAGPALVVPAGAWAAFLVSVKG</sequence>
<dbReference type="Proteomes" id="UP001183420">
    <property type="component" value="Unassembled WGS sequence"/>
</dbReference>
<name>A0ABU2LM19_9ACTN</name>
<feature type="domain" description="DUF397" evidence="1">
    <location>
        <begin position="12"/>
        <end position="65"/>
    </location>
</feature>
<evidence type="ECO:0000313" key="2">
    <source>
        <dbReference type="EMBL" id="MDT0318631.1"/>
    </source>
</evidence>
<evidence type="ECO:0000313" key="3">
    <source>
        <dbReference type="Proteomes" id="UP001183420"/>
    </source>
</evidence>
<dbReference type="Pfam" id="PF04149">
    <property type="entry name" value="DUF397"/>
    <property type="match status" value="1"/>
</dbReference>
<gene>
    <name evidence="2" type="ORF">RNC47_09815</name>
</gene>
<evidence type="ECO:0000259" key="1">
    <source>
        <dbReference type="Pfam" id="PF04149"/>
    </source>
</evidence>
<organism evidence="2 3">
    <name type="scientific">Streptomyces millisiae</name>
    <dbReference type="NCBI Taxonomy" id="3075542"/>
    <lineage>
        <taxon>Bacteria</taxon>
        <taxon>Bacillati</taxon>
        <taxon>Actinomycetota</taxon>
        <taxon>Actinomycetes</taxon>
        <taxon>Kitasatosporales</taxon>
        <taxon>Streptomycetaceae</taxon>
        <taxon>Streptomyces</taxon>
    </lineage>
</organism>
<dbReference type="EMBL" id="JAVREM010000007">
    <property type="protein sequence ID" value="MDT0318631.1"/>
    <property type="molecule type" value="Genomic_DNA"/>
</dbReference>